<keyword evidence="1" id="KW-0472">Membrane</keyword>
<reference evidence="2 3" key="1">
    <citation type="submission" date="2021-02" db="EMBL/GenBank/DDBJ databases">
        <title>Alicyclobacillus curvatus sp. nov. and Alicyclobacillus mengziensis sp. nov., two acidophilic bacteria isolated from acid mine drainage.</title>
        <authorList>
            <person name="Huang Y."/>
        </authorList>
    </citation>
    <scope>NUCLEOTIDE SEQUENCE [LARGE SCALE GENOMIC DNA]</scope>
    <source>
        <strain evidence="2 3">S30H14</strain>
    </source>
</reference>
<dbReference type="AlphaFoldDB" id="A0A9X7VYV1"/>
<accession>A0A9X7VYV1</accession>
<proteinExistence type="predicted"/>
<dbReference type="EMBL" id="CP071182">
    <property type="protein sequence ID" value="QSO47347.1"/>
    <property type="molecule type" value="Genomic_DNA"/>
</dbReference>
<feature type="transmembrane region" description="Helical" evidence="1">
    <location>
        <begin position="33"/>
        <end position="55"/>
    </location>
</feature>
<evidence type="ECO:0000313" key="2">
    <source>
        <dbReference type="EMBL" id="QSO47347.1"/>
    </source>
</evidence>
<gene>
    <name evidence="2" type="ORF">JZ786_23665</name>
</gene>
<keyword evidence="3" id="KW-1185">Reference proteome</keyword>
<dbReference type="RefSeq" id="WP_206656700.1">
    <property type="nucleotide sequence ID" value="NZ_CP071182.1"/>
</dbReference>
<keyword evidence="1" id="KW-1133">Transmembrane helix</keyword>
<feature type="transmembrane region" description="Helical" evidence="1">
    <location>
        <begin position="122"/>
        <end position="141"/>
    </location>
</feature>
<evidence type="ECO:0000256" key="1">
    <source>
        <dbReference type="SAM" id="Phobius"/>
    </source>
</evidence>
<evidence type="ECO:0000313" key="3">
    <source>
        <dbReference type="Proteomes" id="UP000663505"/>
    </source>
</evidence>
<feature type="transmembrane region" description="Helical" evidence="1">
    <location>
        <begin position="9"/>
        <end position="27"/>
    </location>
</feature>
<sequence length="146" mass="16359">MWSNIGKSIFLLITVSIGSLILSYIVSPLLNEFVWVAVGLELLVWVGSLVAYVLFAKRWLTKQRSVWRDLLSIIIVPVLAGVPVSNISKPPYGPTLTLYNAYLAPLENIAQHFNSLILSNHYMLVLEVVVPPLLMWIGLTLKRTSQ</sequence>
<dbReference type="KEGG" id="afx:JZ786_23665"/>
<dbReference type="Proteomes" id="UP000663505">
    <property type="component" value="Chromosome"/>
</dbReference>
<organism evidence="2 3">
    <name type="scientific">Alicyclobacillus mengziensis</name>
    <dbReference type="NCBI Taxonomy" id="2931921"/>
    <lineage>
        <taxon>Bacteria</taxon>
        <taxon>Bacillati</taxon>
        <taxon>Bacillota</taxon>
        <taxon>Bacilli</taxon>
        <taxon>Bacillales</taxon>
        <taxon>Alicyclobacillaceae</taxon>
        <taxon>Alicyclobacillus</taxon>
    </lineage>
</organism>
<protein>
    <submittedName>
        <fullName evidence="2">Uncharacterized protein</fullName>
    </submittedName>
</protein>
<feature type="transmembrane region" description="Helical" evidence="1">
    <location>
        <begin position="67"/>
        <end position="88"/>
    </location>
</feature>
<keyword evidence="1" id="KW-0812">Transmembrane</keyword>
<name>A0A9X7VYV1_9BACL</name>